<name>A0AAQ3MBG2_9PEZI</name>
<keyword evidence="7" id="KW-1185">Reference proteome</keyword>
<proteinExistence type="predicted"/>
<feature type="region of interest" description="Disordered" evidence="4">
    <location>
        <begin position="1"/>
        <end position="95"/>
    </location>
</feature>
<evidence type="ECO:0000313" key="6">
    <source>
        <dbReference type="EMBL" id="WPH03491.1"/>
    </source>
</evidence>
<dbReference type="EMBL" id="CP138589">
    <property type="protein sequence ID" value="WPH03491.1"/>
    <property type="molecule type" value="Genomic_DNA"/>
</dbReference>
<dbReference type="Proteomes" id="UP001303373">
    <property type="component" value="Chromosome 10"/>
</dbReference>
<keyword evidence="1 5" id="KW-0812">Transmembrane</keyword>
<feature type="transmembrane region" description="Helical" evidence="5">
    <location>
        <begin position="176"/>
        <end position="195"/>
    </location>
</feature>
<evidence type="ECO:0000256" key="4">
    <source>
        <dbReference type="SAM" id="MobiDB-lite"/>
    </source>
</evidence>
<keyword evidence="3 5" id="KW-0472">Membrane</keyword>
<feature type="compositionally biased region" description="Polar residues" evidence="4">
    <location>
        <begin position="85"/>
        <end position="95"/>
    </location>
</feature>
<dbReference type="Pfam" id="PF08690">
    <property type="entry name" value="GET2"/>
    <property type="match status" value="1"/>
</dbReference>
<feature type="compositionally biased region" description="Polar residues" evidence="4">
    <location>
        <begin position="1"/>
        <end position="10"/>
    </location>
</feature>
<evidence type="ECO:0000313" key="7">
    <source>
        <dbReference type="Proteomes" id="UP001303373"/>
    </source>
</evidence>
<evidence type="ECO:0000256" key="5">
    <source>
        <dbReference type="SAM" id="Phobius"/>
    </source>
</evidence>
<feature type="compositionally biased region" description="Basic residues" evidence="4">
    <location>
        <begin position="23"/>
        <end position="32"/>
    </location>
</feature>
<sequence length="305" mass="32655">MADTSVSSGAENPEGETPNQRQARLRREKRQKKMAEQGEDRLAKIKALNGGVAPPEEALGGPVAGGPKAATVEDPDEVDIDTVSGAGTPSGRATNAQSNPLAAAMLQQQQAQQNAGDEDPMVKMMQQLQSMMGSMGGGDPNNPNQQPELPPMLQNMLKGGAKGQEAVKQPATGSAYVWRITHAIFAFALAIYITMTSTFNGSALSRSQSVYDEQTAYNLGPRLFWMFATAELLLQSTRYFLEGGKLQGGGPLATVANSGFVPEPYAHYIRVVGRYIAIAQTIFADVMVVVFVFGCFSWYRGMAIA</sequence>
<evidence type="ECO:0000256" key="1">
    <source>
        <dbReference type="ARBA" id="ARBA00022692"/>
    </source>
</evidence>
<accession>A0AAQ3MBG2</accession>
<dbReference type="PANTHER" id="PTHR28263:SF1">
    <property type="entry name" value="GOLGI TO ER TRAFFIC PROTEIN 2"/>
    <property type="match status" value="1"/>
</dbReference>
<keyword evidence="2 5" id="KW-1133">Transmembrane helix</keyword>
<dbReference type="GO" id="GO:0006890">
    <property type="term" value="P:retrograde vesicle-mediated transport, Golgi to endoplasmic reticulum"/>
    <property type="evidence" value="ECO:0007669"/>
    <property type="project" value="TreeGrafter"/>
</dbReference>
<evidence type="ECO:0000256" key="2">
    <source>
        <dbReference type="ARBA" id="ARBA00022989"/>
    </source>
</evidence>
<feature type="transmembrane region" description="Helical" evidence="5">
    <location>
        <begin position="275"/>
        <end position="299"/>
    </location>
</feature>
<organism evidence="6 7">
    <name type="scientific">Acrodontium crateriforme</name>
    <dbReference type="NCBI Taxonomy" id="150365"/>
    <lineage>
        <taxon>Eukaryota</taxon>
        <taxon>Fungi</taxon>
        <taxon>Dikarya</taxon>
        <taxon>Ascomycota</taxon>
        <taxon>Pezizomycotina</taxon>
        <taxon>Dothideomycetes</taxon>
        <taxon>Dothideomycetidae</taxon>
        <taxon>Mycosphaerellales</taxon>
        <taxon>Teratosphaeriaceae</taxon>
        <taxon>Acrodontium</taxon>
    </lineage>
</organism>
<reference evidence="6 7" key="1">
    <citation type="submission" date="2023-11" db="EMBL/GenBank/DDBJ databases">
        <title>An acidophilic fungus is an integral part of prey digestion in a carnivorous sundew plant.</title>
        <authorList>
            <person name="Tsai I.J."/>
        </authorList>
    </citation>
    <scope>NUCLEOTIDE SEQUENCE [LARGE SCALE GENOMIC DNA]</scope>
    <source>
        <strain evidence="6">169a</strain>
    </source>
</reference>
<dbReference type="PANTHER" id="PTHR28263">
    <property type="entry name" value="GOLGI TO ER TRAFFIC PROTEIN 2"/>
    <property type="match status" value="1"/>
</dbReference>
<dbReference type="InterPro" id="IPR028143">
    <property type="entry name" value="Get2/sif1"/>
</dbReference>
<gene>
    <name evidence="6" type="ORF">R9X50_00637100</name>
</gene>
<evidence type="ECO:0000256" key="3">
    <source>
        <dbReference type="ARBA" id="ARBA00023136"/>
    </source>
</evidence>
<protein>
    <submittedName>
        <fullName evidence="6">Uncharacterized protein</fullName>
    </submittedName>
</protein>
<feature type="compositionally biased region" description="Basic and acidic residues" evidence="4">
    <location>
        <begin position="33"/>
        <end position="43"/>
    </location>
</feature>
<dbReference type="AlphaFoldDB" id="A0AAQ3MBG2"/>